<evidence type="ECO:0000313" key="1">
    <source>
        <dbReference type="EMBL" id="SNT08159.1"/>
    </source>
</evidence>
<dbReference type="AlphaFoldDB" id="A0A239JQY3"/>
<name>A0A239JQY3_9SPHN</name>
<gene>
    <name evidence="1" type="ORF">SAMN06295955_11125</name>
</gene>
<dbReference type="EMBL" id="FZPA01000011">
    <property type="protein sequence ID" value="SNT08159.1"/>
    <property type="molecule type" value="Genomic_DNA"/>
</dbReference>
<dbReference type="Proteomes" id="UP000198339">
    <property type="component" value="Unassembled WGS sequence"/>
</dbReference>
<proteinExistence type="predicted"/>
<reference evidence="1 2" key="1">
    <citation type="submission" date="2017-06" db="EMBL/GenBank/DDBJ databases">
        <authorList>
            <person name="Kim H.J."/>
            <person name="Triplett B.A."/>
        </authorList>
    </citation>
    <scope>NUCLEOTIDE SEQUENCE [LARGE SCALE GENOMIC DNA]</scope>
    <source>
        <strain evidence="1 2">DS15</strain>
    </source>
</reference>
<sequence length="207" mass="22748">MPARSARATKADFSSGVTRAKRVSVRCRFSDLRRVPGNGSRGGVCSSSAIIWPLRCPRQQIRRGIEGGSPSLRQGAGADTLLLVVRGAKAPVRVPRGMKALWSMPPPKQRSMGSKGARRLLWLGRRHARYAGHGSGPVQGAGAGRLLLWGFQRGARRLPLVVGMQRGRIDPLPSRNRQVPVWTVSPHMACTSRYFHNNTIRQLFTQL</sequence>
<organism evidence="1 2">
    <name type="scientific">Sphingopyxis indica</name>
    <dbReference type="NCBI Taxonomy" id="436663"/>
    <lineage>
        <taxon>Bacteria</taxon>
        <taxon>Pseudomonadati</taxon>
        <taxon>Pseudomonadota</taxon>
        <taxon>Alphaproteobacteria</taxon>
        <taxon>Sphingomonadales</taxon>
        <taxon>Sphingomonadaceae</taxon>
        <taxon>Sphingopyxis</taxon>
    </lineage>
</organism>
<accession>A0A239JQY3</accession>
<keyword evidence="2" id="KW-1185">Reference proteome</keyword>
<evidence type="ECO:0000313" key="2">
    <source>
        <dbReference type="Proteomes" id="UP000198339"/>
    </source>
</evidence>
<protein>
    <submittedName>
        <fullName evidence="1">Uncharacterized protein</fullName>
    </submittedName>
</protein>